<evidence type="ECO:0000313" key="3">
    <source>
        <dbReference type="EMBL" id="MBB5057996.1"/>
    </source>
</evidence>
<feature type="compositionally biased region" description="Basic and acidic residues" evidence="1">
    <location>
        <begin position="297"/>
        <end position="313"/>
    </location>
</feature>
<comment type="caution">
    <text evidence="3">The sequence shown here is derived from an EMBL/GenBank/DDBJ whole genome shotgun (WGS) entry which is preliminary data.</text>
</comment>
<evidence type="ECO:0008006" key="5">
    <source>
        <dbReference type="Google" id="ProtNLM"/>
    </source>
</evidence>
<organism evidence="3 4">
    <name type="scientific">Granulicella aggregans</name>
    <dbReference type="NCBI Taxonomy" id="474949"/>
    <lineage>
        <taxon>Bacteria</taxon>
        <taxon>Pseudomonadati</taxon>
        <taxon>Acidobacteriota</taxon>
        <taxon>Terriglobia</taxon>
        <taxon>Terriglobales</taxon>
        <taxon>Acidobacteriaceae</taxon>
        <taxon>Granulicella</taxon>
    </lineage>
</organism>
<feature type="signal peptide" evidence="2">
    <location>
        <begin position="1"/>
        <end position="20"/>
    </location>
</feature>
<sequence length="374" mass="40249">MVKSASRWAPIFLIAASSTACLSQNGEPEKQKPDVFVVGEHSATAGIATDFTPTHMQLPDGRLSERGRRELIRDLESEQGFAHRVLPMGAGLMLEANGELTPGAAEYKKMIYEKGASVSVGDRVVVTALTFKPDRIVIDVNGGPYAKHRYLSHISFGDGPVARRGDDPTGARVTLIFKGGVPEISAPEVKALLTPVIDFGAKTSTDAYADTLPAPVKESISAHEVLVGMDRRMVLASVGAPESKVREHAEDTPEGVHYEEWIYGHVPQTVRFVRFKGDRVVLVKVAALGKPIEVHDKNEMGDFAPEPDKRDIALGDGVDPNHTVAPPTLRQAGEKDDTVPVSNAHRVQYPPPSKTGSAPDPTQQPSSPQAPPTQ</sequence>
<evidence type="ECO:0000256" key="1">
    <source>
        <dbReference type="SAM" id="MobiDB-lite"/>
    </source>
</evidence>
<keyword evidence="2" id="KW-0732">Signal</keyword>
<evidence type="ECO:0000256" key="2">
    <source>
        <dbReference type="SAM" id="SignalP"/>
    </source>
</evidence>
<name>A0A7W7ZDN7_9BACT</name>
<dbReference type="RefSeq" id="WP_184217202.1">
    <property type="nucleotide sequence ID" value="NZ_JACHIP010000003.1"/>
</dbReference>
<gene>
    <name evidence="3" type="ORF">HDF16_002702</name>
</gene>
<dbReference type="Proteomes" id="UP000540989">
    <property type="component" value="Unassembled WGS sequence"/>
</dbReference>
<dbReference type="AlphaFoldDB" id="A0A7W7ZDN7"/>
<keyword evidence="4" id="KW-1185">Reference proteome</keyword>
<reference evidence="3 4" key="1">
    <citation type="submission" date="2020-08" db="EMBL/GenBank/DDBJ databases">
        <title>Genomic Encyclopedia of Type Strains, Phase IV (KMG-V): Genome sequencing to study the core and pangenomes of soil and plant-associated prokaryotes.</title>
        <authorList>
            <person name="Whitman W."/>
        </authorList>
    </citation>
    <scope>NUCLEOTIDE SEQUENCE [LARGE SCALE GENOMIC DNA]</scope>
    <source>
        <strain evidence="3 4">M8UP14</strain>
    </source>
</reference>
<evidence type="ECO:0000313" key="4">
    <source>
        <dbReference type="Proteomes" id="UP000540989"/>
    </source>
</evidence>
<feature type="chain" id="PRO_5030569321" description="Flagellar assembly T-like protein" evidence="2">
    <location>
        <begin position="21"/>
        <end position="374"/>
    </location>
</feature>
<dbReference type="PROSITE" id="PS51257">
    <property type="entry name" value="PROKAR_LIPOPROTEIN"/>
    <property type="match status" value="1"/>
</dbReference>
<proteinExistence type="predicted"/>
<protein>
    <recommendedName>
        <fullName evidence="5">Flagellar assembly T-like protein</fullName>
    </recommendedName>
</protein>
<accession>A0A7W7ZDN7</accession>
<dbReference type="EMBL" id="JACHIP010000003">
    <property type="protein sequence ID" value="MBB5057996.1"/>
    <property type="molecule type" value="Genomic_DNA"/>
</dbReference>
<feature type="compositionally biased region" description="Low complexity" evidence="1">
    <location>
        <begin position="357"/>
        <end position="367"/>
    </location>
</feature>
<feature type="region of interest" description="Disordered" evidence="1">
    <location>
        <begin position="297"/>
        <end position="374"/>
    </location>
</feature>